<dbReference type="PANTHER" id="PTHR30134:SF2">
    <property type="entry name" value="HYDROGENASE MATURATION FACTOR HYPB"/>
    <property type="match status" value="1"/>
</dbReference>
<dbReference type="PANTHER" id="PTHR30134">
    <property type="entry name" value="HYDROGENASE PROTEIN ASSEMBLY PROTEIN, NICKEL CHAPERONE"/>
    <property type="match status" value="1"/>
</dbReference>
<proteinExistence type="inferred from homology"/>
<dbReference type="InterPro" id="IPR003495">
    <property type="entry name" value="CobW/HypB/UreG_nucleotide-bd"/>
</dbReference>
<evidence type="ECO:0000313" key="10">
    <source>
        <dbReference type="Proteomes" id="UP000001107"/>
    </source>
</evidence>
<dbReference type="RefSeq" id="WP_011972640.1">
    <property type="nucleotide sequence ID" value="NC_009634.1"/>
</dbReference>
<dbReference type="InterPro" id="IPR004392">
    <property type="entry name" value="Hyd_mat_HypB"/>
</dbReference>
<dbReference type="GO" id="GO:0051604">
    <property type="term" value="P:protein maturation"/>
    <property type="evidence" value="ECO:0007669"/>
    <property type="project" value="InterPro"/>
</dbReference>
<dbReference type="NCBIfam" id="TIGR00073">
    <property type="entry name" value="hypB"/>
    <property type="match status" value="1"/>
</dbReference>
<evidence type="ECO:0000256" key="4">
    <source>
        <dbReference type="ARBA" id="ARBA00022741"/>
    </source>
</evidence>
<gene>
    <name evidence="9" type="ordered locus">Mevan_0833</name>
</gene>
<evidence type="ECO:0000256" key="1">
    <source>
        <dbReference type="ARBA" id="ARBA00006211"/>
    </source>
</evidence>
<dbReference type="eggNOG" id="arCOG01231">
    <property type="taxonomic scope" value="Archaea"/>
</dbReference>
<comment type="similarity">
    <text evidence="1">Belongs to the SIMIBI class G3E GTPase family. HypB/HupM subfamily.</text>
</comment>
<dbReference type="EMBL" id="CP000742">
    <property type="protein sequence ID" value="ABR54739.1"/>
    <property type="molecule type" value="Genomic_DNA"/>
</dbReference>
<dbReference type="GO" id="GO:0016151">
    <property type="term" value="F:nickel cation binding"/>
    <property type="evidence" value="ECO:0007669"/>
    <property type="project" value="InterPro"/>
</dbReference>
<keyword evidence="10" id="KW-1185">Reference proteome</keyword>
<dbReference type="Pfam" id="PF02492">
    <property type="entry name" value="cobW"/>
    <property type="match status" value="1"/>
</dbReference>
<dbReference type="GO" id="GO:0008270">
    <property type="term" value="F:zinc ion binding"/>
    <property type="evidence" value="ECO:0007669"/>
    <property type="project" value="TreeGrafter"/>
</dbReference>
<dbReference type="SUPFAM" id="SSF52540">
    <property type="entry name" value="P-loop containing nucleoside triphosphate hydrolases"/>
    <property type="match status" value="1"/>
</dbReference>
<evidence type="ECO:0000256" key="2">
    <source>
        <dbReference type="ARBA" id="ARBA00022596"/>
    </source>
</evidence>
<organism evidence="9 10">
    <name type="scientific">Methanococcus vannielii (strain ATCC 35089 / DSM 1224 / JCM 13029 / OCM 148 / SB)</name>
    <dbReference type="NCBI Taxonomy" id="406327"/>
    <lineage>
        <taxon>Archaea</taxon>
        <taxon>Methanobacteriati</taxon>
        <taxon>Methanobacteriota</taxon>
        <taxon>Methanomada group</taxon>
        <taxon>Methanococci</taxon>
        <taxon>Methanococcales</taxon>
        <taxon>Methanococcaceae</taxon>
        <taxon>Methanococcus</taxon>
    </lineage>
</organism>
<name>A6UQG7_METVS</name>
<keyword evidence="4" id="KW-0547">Nucleotide-binding</keyword>
<keyword evidence="6" id="KW-0862">Zinc</keyword>
<dbReference type="STRING" id="406327.Mevan_0833"/>
<evidence type="ECO:0000256" key="7">
    <source>
        <dbReference type="ARBA" id="ARBA00023134"/>
    </source>
</evidence>
<evidence type="ECO:0000256" key="5">
    <source>
        <dbReference type="ARBA" id="ARBA00022801"/>
    </source>
</evidence>
<keyword evidence="2" id="KW-0533">Nickel</keyword>
<dbReference type="GeneID" id="5325064"/>
<dbReference type="GO" id="GO:0005525">
    <property type="term" value="F:GTP binding"/>
    <property type="evidence" value="ECO:0007669"/>
    <property type="project" value="UniProtKB-KW"/>
</dbReference>
<evidence type="ECO:0000313" key="9">
    <source>
        <dbReference type="EMBL" id="ABR54739.1"/>
    </source>
</evidence>
<evidence type="ECO:0000256" key="6">
    <source>
        <dbReference type="ARBA" id="ARBA00022833"/>
    </source>
</evidence>
<dbReference type="OrthoDB" id="812at2157"/>
<keyword evidence="5" id="KW-0378">Hydrolase</keyword>
<evidence type="ECO:0000259" key="8">
    <source>
        <dbReference type="Pfam" id="PF02492"/>
    </source>
</evidence>
<dbReference type="HOGENOM" id="CLU_056148_0_1_2"/>
<dbReference type="InterPro" id="IPR027417">
    <property type="entry name" value="P-loop_NTPase"/>
</dbReference>
<dbReference type="Proteomes" id="UP000001107">
    <property type="component" value="Chromosome"/>
</dbReference>
<protein>
    <submittedName>
        <fullName evidence="9">Hydrogenase accessory protein HypB</fullName>
    </submittedName>
</protein>
<evidence type="ECO:0000256" key="3">
    <source>
        <dbReference type="ARBA" id="ARBA00022723"/>
    </source>
</evidence>
<dbReference type="GO" id="GO:0003924">
    <property type="term" value="F:GTPase activity"/>
    <property type="evidence" value="ECO:0007669"/>
    <property type="project" value="InterPro"/>
</dbReference>
<feature type="domain" description="CobW/HypB/UreG nucleotide-binding" evidence="8">
    <location>
        <begin position="39"/>
        <end position="195"/>
    </location>
</feature>
<keyword evidence="3" id="KW-0479">Metal-binding</keyword>
<dbReference type="AlphaFoldDB" id="A6UQG7"/>
<accession>A6UQG7</accession>
<dbReference type="PIRSF" id="PIRSF005624">
    <property type="entry name" value="Ni-bind_GTPase"/>
    <property type="match status" value="1"/>
</dbReference>
<dbReference type="KEGG" id="mvn:Mevan_0833"/>
<reference evidence="9" key="1">
    <citation type="submission" date="2007-06" db="EMBL/GenBank/DDBJ databases">
        <title>Complete sequence of Methanococcus vannielii SB.</title>
        <authorList>
            <consortium name="US DOE Joint Genome Institute"/>
            <person name="Copeland A."/>
            <person name="Lucas S."/>
            <person name="Lapidus A."/>
            <person name="Barry K."/>
            <person name="Glavina del Rio T."/>
            <person name="Dalin E."/>
            <person name="Tice H."/>
            <person name="Pitluck S."/>
            <person name="Chain P."/>
            <person name="Malfatti S."/>
            <person name="Shin M."/>
            <person name="Vergez L."/>
            <person name="Schmutz J."/>
            <person name="Larimer F."/>
            <person name="Land M."/>
            <person name="Hauser L."/>
            <person name="Kyrpides N."/>
            <person name="Anderson I."/>
            <person name="Sieprawska-Lupa M."/>
            <person name="Whitman W.B."/>
            <person name="Richardson P."/>
        </authorList>
    </citation>
    <scope>NUCLEOTIDE SEQUENCE [LARGE SCALE GENOMIC DNA]</scope>
    <source>
        <strain evidence="9">SB</strain>
    </source>
</reference>
<keyword evidence="7" id="KW-0342">GTP-binding</keyword>
<dbReference type="Gene3D" id="3.40.50.300">
    <property type="entry name" value="P-loop containing nucleotide triphosphate hydrolases"/>
    <property type="match status" value="1"/>
</dbReference>
<sequence length="227" mass="25226">MHFVDVLNIGKDILKANKKHADKNRELLNSHGIAAFDFMGAIGSGKTLLIEFLINELKDEYKIACIAGDVIAKYDAGRMERHGVKVIPLNTGKECHLDSHQVGHSYLDLDLDNLDIIFIENVGNLICPTDFDLGTHKRTVVVSVSEGDDTVEKHPEIFKTADLTIINKIDIAKAVGSDPVKMFNDAKTINKDMEVLLTSIKNTEGLEKVVEFIKNTVKEVKSNKNKK</sequence>